<organism evidence="3 4">
    <name type="scientific">Streptomyces chiangmaiensis</name>
    <dbReference type="NCBI Taxonomy" id="766497"/>
    <lineage>
        <taxon>Bacteria</taxon>
        <taxon>Bacillati</taxon>
        <taxon>Actinomycetota</taxon>
        <taxon>Actinomycetes</taxon>
        <taxon>Kitasatosporales</taxon>
        <taxon>Streptomycetaceae</taxon>
        <taxon>Streptomyces</taxon>
    </lineage>
</organism>
<protein>
    <submittedName>
        <fullName evidence="3">CU044_2847 family protein</fullName>
    </submittedName>
</protein>
<dbReference type="Pfam" id="PF19493">
    <property type="entry name" value="Trypco1"/>
    <property type="match status" value="1"/>
</dbReference>
<dbReference type="Proteomes" id="UP001333996">
    <property type="component" value="Unassembled WGS sequence"/>
</dbReference>
<comment type="caution">
    <text evidence="3">The sequence shown here is derived from an EMBL/GenBank/DDBJ whole genome shotgun (WGS) entry which is preliminary data.</text>
</comment>
<reference evidence="3" key="1">
    <citation type="submission" date="2024-01" db="EMBL/GenBank/DDBJ databases">
        <title>First draft genome sequence data of TA4-1, the type strain of Gram-positive actinobacterium Streptomyces chiangmaiensis.</title>
        <authorList>
            <person name="Yasawong M."/>
            <person name="Nantapong N."/>
        </authorList>
    </citation>
    <scope>NUCLEOTIDE SEQUENCE</scope>
    <source>
        <strain evidence="3">TA4-1</strain>
    </source>
</reference>
<name>A0ABU7FK03_9ACTN</name>
<feature type="region of interest" description="Disordered" evidence="1">
    <location>
        <begin position="112"/>
        <end position="134"/>
    </location>
</feature>
<dbReference type="NCBIfam" id="NF041216">
    <property type="entry name" value="CU044_2847_fam"/>
    <property type="match status" value="1"/>
</dbReference>
<sequence length="134" mass="14277">MLPDTQLIRVPLDASADGDGIQVLLEADPSTSGIVRAARPGDVVATAAHSLDESFDHVRAAAESLVGRLTRLPVRPKTIELELGVKISAEAGAIIAKTSGEGNFRLRLVWERPDGAPLTNDRQQPSRGPRPDPE</sequence>
<evidence type="ECO:0000313" key="4">
    <source>
        <dbReference type="Proteomes" id="UP001333996"/>
    </source>
</evidence>
<evidence type="ECO:0000313" key="3">
    <source>
        <dbReference type="EMBL" id="MED7823464.1"/>
    </source>
</evidence>
<evidence type="ECO:0000259" key="2">
    <source>
        <dbReference type="Pfam" id="PF19493"/>
    </source>
</evidence>
<dbReference type="EMBL" id="JAYWVC010000045">
    <property type="protein sequence ID" value="MED7823464.1"/>
    <property type="molecule type" value="Genomic_DNA"/>
</dbReference>
<accession>A0ABU7FK03</accession>
<feature type="domain" description="Trypsin-co-occurring" evidence="2">
    <location>
        <begin position="18"/>
        <end position="112"/>
    </location>
</feature>
<dbReference type="RefSeq" id="WP_329507949.1">
    <property type="nucleotide sequence ID" value="NZ_BAAAYZ010000190.1"/>
</dbReference>
<dbReference type="InterPro" id="IPR045794">
    <property type="entry name" value="Trypco1"/>
</dbReference>
<gene>
    <name evidence="3" type="ORF">VXC91_16080</name>
</gene>
<evidence type="ECO:0000256" key="1">
    <source>
        <dbReference type="SAM" id="MobiDB-lite"/>
    </source>
</evidence>
<keyword evidence="4" id="KW-1185">Reference proteome</keyword>
<proteinExistence type="predicted"/>